<dbReference type="Proteomes" id="UP000324222">
    <property type="component" value="Unassembled WGS sequence"/>
</dbReference>
<sequence length="180" mass="19431">MVSLVQWGPGCTQVVSGEGGSRSTLYYCAEGCGTSPACPARRDLNGIQRDSGKRPSALQSLVKAVGGLAMHEVLDAEVSSVWWGGRGQEAGGGSQAAVRDADCWCGFGRDQEISEVDVRLWHSSRGRDRQTVRGGTAESGFVRLCLEVPEHRAPEMVMVMEQQSVLFLDALFTLSLRLRS</sequence>
<organism evidence="1 2">
    <name type="scientific">Portunus trituberculatus</name>
    <name type="common">Swimming crab</name>
    <name type="synonym">Neptunus trituberculatus</name>
    <dbReference type="NCBI Taxonomy" id="210409"/>
    <lineage>
        <taxon>Eukaryota</taxon>
        <taxon>Metazoa</taxon>
        <taxon>Ecdysozoa</taxon>
        <taxon>Arthropoda</taxon>
        <taxon>Crustacea</taxon>
        <taxon>Multicrustacea</taxon>
        <taxon>Malacostraca</taxon>
        <taxon>Eumalacostraca</taxon>
        <taxon>Eucarida</taxon>
        <taxon>Decapoda</taxon>
        <taxon>Pleocyemata</taxon>
        <taxon>Brachyura</taxon>
        <taxon>Eubrachyura</taxon>
        <taxon>Portunoidea</taxon>
        <taxon>Portunidae</taxon>
        <taxon>Portuninae</taxon>
        <taxon>Portunus</taxon>
    </lineage>
</organism>
<dbReference type="AlphaFoldDB" id="A0A5B7FRR3"/>
<evidence type="ECO:0000313" key="2">
    <source>
        <dbReference type="Proteomes" id="UP000324222"/>
    </source>
</evidence>
<protein>
    <submittedName>
        <fullName evidence="1">Uncharacterized protein</fullName>
    </submittedName>
</protein>
<accession>A0A5B7FRR3</accession>
<name>A0A5B7FRR3_PORTR</name>
<comment type="caution">
    <text evidence="1">The sequence shown here is derived from an EMBL/GenBank/DDBJ whole genome shotgun (WGS) entry which is preliminary data.</text>
</comment>
<keyword evidence="2" id="KW-1185">Reference proteome</keyword>
<dbReference type="EMBL" id="VSRR010008021">
    <property type="protein sequence ID" value="MPC47949.1"/>
    <property type="molecule type" value="Genomic_DNA"/>
</dbReference>
<gene>
    <name evidence="1" type="ORF">E2C01_041710</name>
</gene>
<proteinExistence type="predicted"/>
<evidence type="ECO:0000313" key="1">
    <source>
        <dbReference type="EMBL" id="MPC47949.1"/>
    </source>
</evidence>
<reference evidence="1 2" key="1">
    <citation type="submission" date="2019-05" db="EMBL/GenBank/DDBJ databases">
        <title>Another draft genome of Portunus trituberculatus and its Hox gene families provides insights of decapod evolution.</title>
        <authorList>
            <person name="Jeong J.-H."/>
            <person name="Song I."/>
            <person name="Kim S."/>
            <person name="Choi T."/>
            <person name="Kim D."/>
            <person name="Ryu S."/>
            <person name="Kim W."/>
        </authorList>
    </citation>
    <scope>NUCLEOTIDE SEQUENCE [LARGE SCALE GENOMIC DNA]</scope>
    <source>
        <tissue evidence="1">Muscle</tissue>
    </source>
</reference>